<organism evidence="2 3">
    <name type="scientific">Streptomyces fildesensis</name>
    <dbReference type="NCBI Taxonomy" id="375757"/>
    <lineage>
        <taxon>Bacteria</taxon>
        <taxon>Bacillati</taxon>
        <taxon>Actinomycetota</taxon>
        <taxon>Actinomycetes</taxon>
        <taxon>Kitasatosporales</taxon>
        <taxon>Streptomycetaceae</taxon>
        <taxon>Streptomyces</taxon>
    </lineage>
</organism>
<dbReference type="InterPro" id="IPR006311">
    <property type="entry name" value="TAT_signal"/>
</dbReference>
<sequence length="150" mass="15440">MTTTHSASPSVNRPSAARQLSAAASGRRRRVRAAAVAGAVVATCAVRAAGRAAGADFALADSMGRTVINLPVVAVFSLLFALLGWGGLALLERFTRHARTAWTALATAVLLLSLLPVFAEEATTATKVALCLVHAAVAAVLVPALRRTTR</sequence>
<protein>
    <submittedName>
        <fullName evidence="2">DUF6069 family protein</fullName>
    </submittedName>
</protein>
<dbReference type="PROSITE" id="PS51318">
    <property type="entry name" value="TAT"/>
    <property type="match status" value="1"/>
</dbReference>
<gene>
    <name evidence="2" type="ORF">ACIGXA_11710</name>
</gene>
<keyword evidence="1" id="KW-1133">Transmembrane helix</keyword>
<evidence type="ECO:0000313" key="2">
    <source>
        <dbReference type="EMBL" id="MFI9101180.1"/>
    </source>
</evidence>
<dbReference type="Proteomes" id="UP001614394">
    <property type="component" value="Unassembled WGS sequence"/>
</dbReference>
<accession>A0ABW8C430</accession>
<dbReference type="InterPro" id="IPR045713">
    <property type="entry name" value="DUF6069"/>
</dbReference>
<feature type="transmembrane region" description="Helical" evidence="1">
    <location>
        <begin position="70"/>
        <end position="91"/>
    </location>
</feature>
<dbReference type="Pfam" id="PF19545">
    <property type="entry name" value="DUF6069"/>
    <property type="match status" value="1"/>
</dbReference>
<keyword evidence="1" id="KW-0472">Membrane</keyword>
<keyword evidence="3" id="KW-1185">Reference proteome</keyword>
<dbReference type="RefSeq" id="WP_399647379.1">
    <property type="nucleotide sequence ID" value="NZ_JBITYG010000003.1"/>
</dbReference>
<proteinExistence type="predicted"/>
<keyword evidence="1" id="KW-0812">Transmembrane</keyword>
<feature type="transmembrane region" description="Helical" evidence="1">
    <location>
        <begin position="125"/>
        <end position="145"/>
    </location>
</feature>
<evidence type="ECO:0000256" key="1">
    <source>
        <dbReference type="SAM" id="Phobius"/>
    </source>
</evidence>
<evidence type="ECO:0000313" key="3">
    <source>
        <dbReference type="Proteomes" id="UP001614394"/>
    </source>
</evidence>
<reference evidence="2 3" key="1">
    <citation type="submission" date="2024-10" db="EMBL/GenBank/DDBJ databases">
        <title>The Natural Products Discovery Center: Release of the First 8490 Sequenced Strains for Exploring Actinobacteria Biosynthetic Diversity.</title>
        <authorList>
            <person name="Kalkreuter E."/>
            <person name="Kautsar S.A."/>
            <person name="Yang D."/>
            <person name="Bader C.D."/>
            <person name="Teijaro C.N."/>
            <person name="Fluegel L."/>
            <person name="Davis C.M."/>
            <person name="Simpson J.R."/>
            <person name="Lauterbach L."/>
            <person name="Steele A.D."/>
            <person name="Gui C."/>
            <person name="Meng S."/>
            <person name="Li G."/>
            <person name="Viehrig K."/>
            <person name="Ye F."/>
            <person name="Su P."/>
            <person name="Kiefer A.F."/>
            <person name="Nichols A."/>
            <person name="Cepeda A.J."/>
            <person name="Yan W."/>
            <person name="Fan B."/>
            <person name="Jiang Y."/>
            <person name="Adhikari A."/>
            <person name="Zheng C.-J."/>
            <person name="Schuster L."/>
            <person name="Cowan T.M."/>
            <person name="Smanski M.J."/>
            <person name="Chevrette M.G."/>
            <person name="De Carvalho L.P.S."/>
            <person name="Shen B."/>
        </authorList>
    </citation>
    <scope>NUCLEOTIDE SEQUENCE [LARGE SCALE GENOMIC DNA]</scope>
    <source>
        <strain evidence="2 3">NPDC053399</strain>
    </source>
</reference>
<feature type="transmembrane region" description="Helical" evidence="1">
    <location>
        <begin position="100"/>
        <end position="119"/>
    </location>
</feature>
<dbReference type="EMBL" id="JBITYG010000003">
    <property type="protein sequence ID" value="MFI9101180.1"/>
    <property type="molecule type" value="Genomic_DNA"/>
</dbReference>
<comment type="caution">
    <text evidence="2">The sequence shown here is derived from an EMBL/GenBank/DDBJ whole genome shotgun (WGS) entry which is preliminary data.</text>
</comment>
<name>A0ABW8C430_9ACTN</name>